<dbReference type="Proteomes" id="UP000618579">
    <property type="component" value="Unassembled WGS sequence"/>
</dbReference>
<sequence length="144" mass="15136">MRSWLMMFLVLALVATGCAKKNEGATPSPTTGATVAPSAGASGTPSATNGTSGGTTATATPAAGSKDTPKEEPLPQITKEQADKISMTSTYDDLVKETGAKGKLVKDENGKKTYDFAISNQPGYYMQIVFFSDGKISEKRVYQK</sequence>
<organism evidence="3 4">
    <name type="scientific">Paenibacillus planticolens</name>
    <dbReference type="NCBI Taxonomy" id="2654976"/>
    <lineage>
        <taxon>Bacteria</taxon>
        <taxon>Bacillati</taxon>
        <taxon>Bacillota</taxon>
        <taxon>Bacilli</taxon>
        <taxon>Bacillales</taxon>
        <taxon>Paenibacillaceae</taxon>
        <taxon>Paenibacillus</taxon>
    </lineage>
</organism>
<evidence type="ECO:0000313" key="4">
    <source>
        <dbReference type="Proteomes" id="UP000618579"/>
    </source>
</evidence>
<comment type="caution">
    <text evidence="3">The sequence shown here is derived from an EMBL/GenBank/DDBJ whole genome shotgun (WGS) entry which is preliminary data.</text>
</comment>
<dbReference type="EMBL" id="WHNZ01000045">
    <property type="protein sequence ID" value="NOV02755.1"/>
    <property type="molecule type" value="Genomic_DNA"/>
</dbReference>
<evidence type="ECO:0000313" key="3">
    <source>
        <dbReference type="EMBL" id="NOV02755.1"/>
    </source>
</evidence>
<dbReference type="RefSeq" id="WP_171685555.1">
    <property type="nucleotide sequence ID" value="NZ_WHNZ01000045.1"/>
</dbReference>
<accession>A0ABX1ZRT1</accession>
<feature type="chain" id="PRO_5046522017" description="Lipoprotein" evidence="2">
    <location>
        <begin position="22"/>
        <end position="144"/>
    </location>
</feature>
<evidence type="ECO:0008006" key="5">
    <source>
        <dbReference type="Google" id="ProtNLM"/>
    </source>
</evidence>
<dbReference type="PROSITE" id="PS51257">
    <property type="entry name" value="PROKAR_LIPOPROTEIN"/>
    <property type="match status" value="1"/>
</dbReference>
<proteinExistence type="predicted"/>
<feature type="compositionally biased region" description="Low complexity" evidence="1">
    <location>
        <begin position="36"/>
        <end position="65"/>
    </location>
</feature>
<reference evidence="3 4" key="1">
    <citation type="submission" date="2019-10" db="EMBL/GenBank/DDBJ databases">
        <title>Description of Paenibacillus pedi sp. nov.</title>
        <authorList>
            <person name="Carlier A."/>
            <person name="Qi S."/>
        </authorList>
    </citation>
    <scope>NUCLEOTIDE SEQUENCE [LARGE SCALE GENOMIC DNA]</scope>
    <source>
        <strain evidence="3 4">LMG 31457</strain>
    </source>
</reference>
<name>A0ABX1ZRT1_9BACL</name>
<feature type="signal peptide" evidence="2">
    <location>
        <begin position="1"/>
        <end position="21"/>
    </location>
</feature>
<keyword evidence="4" id="KW-1185">Reference proteome</keyword>
<gene>
    <name evidence="3" type="ORF">GC097_22370</name>
</gene>
<evidence type="ECO:0000256" key="2">
    <source>
        <dbReference type="SAM" id="SignalP"/>
    </source>
</evidence>
<keyword evidence="2" id="KW-0732">Signal</keyword>
<feature type="region of interest" description="Disordered" evidence="1">
    <location>
        <begin position="23"/>
        <end position="89"/>
    </location>
</feature>
<protein>
    <recommendedName>
        <fullName evidence="5">Lipoprotein</fullName>
    </recommendedName>
</protein>
<evidence type="ECO:0000256" key="1">
    <source>
        <dbReference type="SAM" id="MobiDB-lite"/>
    </source>
</evidence>